<dbReference type="InterPro" id="IPR019238">
    <property type="entry name" value="AbiEi_2"/>
</dbReference>
<dbReference type="EMBL" id="CP065053">
    <property type="protein sequence ID" value="QPI51320.1"/>
    <property type="molecule type" value="Genomic_DNA"/>
</dbReference>
<protein>
    <recommendedName>
        <fullName evidence="3">Transcriptional regulator, AbiEi antitoxin, Type IV TA system</fullName>
    </recommendedName>
</protein>
<gene>
    <name evidence="1" type="ORF">IV454_07300</name>
</gene>
<organism evidence="1 2">
    <name type="scientific">Massilia antarctica</name>
    <dbReference type="NCBI Taxonomy" id="2765360"/>
    <lineage>
        <taxon>Bacteria</taxon>
        <taxon>Pseudomonadati</taxon>
        <taxon>Pseudomonadota</taxon>
        <taxon>Betaproteobacteria</taxon>
        <taxon>Burkholderiales</taxon>
        <taxon>Oxalobacteraceae</taxon>
        <taxon>Telluria group</taxon>
        <taxon>Massilia</taxon>
    </lineage>
</organism>
<evidence type="ECO:0000313" key="1">
    <source>
        <dbReference type="EMBL" id="QPI51320.1"/>
    </source>
</evidence>
<accession>A0AA49AA39</accession>
<proteinExistence type="predicted"/>
<dbReference type="Pfam" id="PF09952">
    <property type="entry name" value="AbiEi_2"/>
    <property type="match status" value="1"/>
</dbReference>
<sequence length="358" mass="39203">MNKPAPLDNSKQRNAELALETAIDALASTTGISGKVLAFEPSNDHGTRADADLELSIDGRSYRYLVEIKHIDRMALLHQVKQQFAEAPCPWLLAAPRMSAELAGKCRDIGVQFIDADGNAYLQAPGMLVLVKGQRPGKGSALSEALSDGVRAGGPGALRLAFVLLCAPELLNAPYRVLSRAAGVSLGAVGAIIQDLARRGFIINAKSGRRFLEKERLISEWATMYPIMLRPKLAPQRFRASQRDWWKSVDIARFEAVWGGEVAADQLTGYLKPEKITIYMHGSSMRQNLGKLVIQNKLRADPDGDIEILEKFWELPPIDNATPASVPPLLAYADLVASMEPRNLEVAAMIYQHLKNGN</sequence>
<dbReference type="Proteomes" id="UP000662888">
    <property type="component" value="Chromosome"/>
</dbReference>
<reference evidence="1 2" key="1">
    <citation type="submission" date="2020-11" db="EMBL/GenBank/DDBJ databases">
        <authorList>
            <person name="Sun Q."/>
        </authorList>
    </citation>
    <scope>NUCLEOTIDE SEQUENCE [LARGE SCALE GENOMIC DNA]</scope>
    <source>
        <strain evidence="1 2">P8398</strain>
    </source>
</reference>
<evidence type="ECO:0008006" key="3">
    <source>
        <dbReference type="Google" id="ProtNLM"/>
    </source>
</evidence>
<keyword evidence="2" id="KW-1185">Reference proteome</keyword>
<evidence type="ECO:0000313" key="2">
    <source>
        <dbReference type="Proteomes" id="UP000662888"/>
    </source>
</evidence>
<dbReference type="RefSeq" id="WP_206090928.1">
    <property type="nucleotide sequence ID" value="NZ_CP065053.1"/>
</dbReference>
<name>A0AA49AA39_9BURK</name>